<dbReference type="AlphaFoldDB" id="A0A9P5ZRM0"/>
<proteinExistence type="predicted"/>
<keyword evidence="3" id="KW-1185">Reference proteome</keyword>
<dbReference type="EMBL" id="MU154611">
    <property type="protein sequence ID" value="KAF9491878.1"/>
    <property type="molecule type" value="Genomic_DNA"/>
</dbReference>
<keyword evidence="1" id="KW-0472">Membrane</keyword>
<dbReference type="Proteomes" id="UP000807025">
    <property type="component" value="Unassembled WGS sequence"/>
</dbReference>
<sequence>MDGSEELNHNFSTVFTGSSRTSQFSSPGRYLQANKFNKSFSRATAEWSLHMLIYAGLLLWLTCMLAVQHMLNMMLEVHQDWGTRVSSQMGSLPGELSYELGISYYPIHHWTSCHLHLLSSHHKGIMVRQFEDSVNAIIFLILAAAQGRNKFLLASMPTSSFRVWYI</sequence>
<keyword evidence="1" id="KW-1133">Transmembrane helix</keyword>
<accession>A0A9P5ZRM0</accession>
<comment type="caution">
    <text evidence="2">The sequence shown here is derived from an EMBL/GenBank/DDBJ whole genome shotgun (WGS) entry which is preliminary data.</text>
</comment>
<organism evidence="2 3">
    <name type="scientific">Pleurotus eryngii</name>
    <name type="common">Boletus of the steppes</name>
    <dbReference type="NCBI Taxonomy" id="5323"/>
    <lineage>
        <taxon>Eukaryota</taxon>
        <taxon>Fungi</taxon>
        <taxon>Dikarya</taxon>
        <taxon>Basidiomycota</taxon>
        <taxon>Agaricomycotina</taxon>
        <taxon>Agaricomycetes</taxon>
        <taxon>Agaricomycetidae</taxon>
        <taxon>Agaricales</taxon>
        <taxon>Pleurotineae</taxon>
        <taxon>Pleurotaceae</taxon>
        <taxon>Pleurotus</taxon>
    </lineage>
</organism>
<reference evidence="2" key="1">
    <citation type="submission" date="2020-11" db="EMBL/GenBank/DDBJ databases">
        <authorList>
            <consortium name="DOE Joint Genome Institute"/>
            <person name="Ahrendt S."/>
            <person name="Riley R."/>
            <person name="Andreopoulos W."/>
            <person name="Labutti K."/>
            <person name="Pangilinan J."/>
            <person name="Ruiz-Duenas F.J."/>
            <person name="Barrasa J.M."/>
            <person name="Sanchez-Garcia M."/>
            <person name="Camarero S."/>
            <person name="Miyauchi S."/>
            <person name="Serrano A."/>
            <person name="Linde D."/>
            <person name="Babiker R."/>
            <person name="Drula E."/>
            <person name="Ayuso-Fernandez I."/>
            <person name="Pacheco R."/>
            <person name="Padilla G."/>
            <person name="Ferreira P."/>
            <person name="Barriuso J."/>
            <person name="Kellner H."/>
            <person name="Castanera R."/>
            <person name="Alfaro M."/>
            <person name="Ramirez L."/>
            <person name="Pisabarro A.G."/>
            <person name="Kuo A."/>
            <person name="Tritt A."/>
            <person name="Lipzen A."/>
            <person name="He G."/>
            <person name="Yan M."/>
            <person name="Ng V."/>
            <person name="Cullen D."/>
            <person name="Martin F."/>
            <person name="Rosso M.-N."/>
            <person name="Henrissat B."/>
            <person name="Hibbett D."/>
            <person name="Martinez A.T."/>
            <person name="Grigoriev I.V."/>
        </authorList>
    </citation>
    <scope>NUCLEOTIDE SEQUENCE</scope>
    <source>
        <strain evidence="2">ATCC 90797</strain>
    </source>
</reference>
<evidence type="ECO:0000313" key="3">
    <source>
        <dbReference type="Proteomes" id="UP000807025"/>
    </source>
</evidence>
<evidence type="ECO:0000313" key="2">
    <source>
        <dbReference type="EMBL" id="KAF9491878.1"/>
    </source>
</evidence>
<name>A0A9P5ZRM0_PLEER</name>
<keyword evidence="1" id="KW-0812">Transmembrane</keyword>
<protein>
    <submittedName>
        <fullName evidence="2">Uncharacterized protein</fullName>
    </submittedName>
</protein>
<evidence type="ECO:0000256" key="1">
    <source>
        <dbReference type="SAM" id="Phobius"/>
    </source>
</evidence>
<feature type="transmembrane region" description="Helical" evidence="1">
    <location>
        <begin position="47"/>
        <end position="67"/>
    </location>
</feature>
<gene>
    <name evidence="2" type="ORF">BDN71DRAFT_1433674</name>
</gene>